<gene>
    <name evidence="8" type="ORF">Voc01_029490</name>
</gene>
<dbReference type="Pfam" id="PF00072">
    <property type="entry name" value="Response_reg"/>
    <property type="match status" value="1"/>
</dbReference>
<evidence type="ECO:0000256" key="2">
    <source>
        <dbReference type="ARBA" id="ARBA00023015"/>
    </source>
</evidence>
<keyword evidence="3 8" id="KW-0238">DNA-binding</keyword>
<accession>A0A8J3ZS55</accession>
<comment type="caution">
    <text evidence="8">The sequence shown here is derived from an EMBL/GenBank/DDBJ whole genome shotgun (WGS) entry which is preliminary data.</text>
</comment>
<dbReference type="Gene3D" id="3.40.50.2300">
    <property type="match status" value="1"/>
</dbReference>
<dbReference type="InterPro" id="IPR001789">
    <property type="entry name" value="Sig_transdc_resp-reg_receiver"/>
</dbReference>
<evidence type="ECO:0000259" key="7">
    <source>
        <dbReference type="PROSITE" id="PS50110"/>
    </source>
</evidence>
<feature type="modified residue" description="4-aspartylphosphate" evidence="5">
    <location>
        <position position="57"/>
    </location>
</feature>
<dbReference type="AlphaFoldDB" id="A0A8J3ZS55"/>
<dbReference type="CDD" id="cd06170">
    <property type="entry name" value="LuxR_C_like"/>
    <property type="match status" value="1"/>
</dbReference>
<keyword evidence="2" id="KW-0805">Transcription regulation</keyword>
<dbReference type="Pfam" id="PF00196">
    <property type="entry name" value="GerE"/>
    <property type="match status" value="1"/>
</dbReference>
<dbReference type="SMART" id="SM00421">
    <property type="entry name" value="HTH_LUXR"/>
    <property type="match status" value="1"/>
</dbReference>
<sequence length="215" mass="22905">MAGVIRVLIVDDDEHVRAALTMMLDGAAGIAVVGHAADGDGVPDAIAAHAPDVVLMDLRMPRVDGLTALERLRRRPRPPEVIVLTTFDSDENVLRALRLGASGFLLKDSPPARIVEAVHRVAGGDPMLSPDITRRLIERVNEGASTRERARAALDGLSPREREVAAAIARGQTNAEIAAELFMSVPTVKGHVTQVMLKLGVSNRTQVALLVNEAG</sequence>
<dbReference type="GO" id="GO:0003677">
    <property type="term" value="F:DNA binding"/>
    <property type="evidence" value="ECO:0007669"/>
    <property type="project" value="UniProtKB-KW"/>
</dbReference>
<dbReference type="InterPro" id="IPR016032">
    <property type="entry name" value="Sig_transdc_resp-reg_C-effctor"/>
</dbReference>
<evidence type="ECO:0000256" key="3">
    <source>
        <dbReference type="ARBA" id="ARBA00023125"/>
    </source>
</evidence>
<evidence type="ECO:0000259" key="6">
    <source>
        <dbReference type="PROSITE" id="PS50043"/>
    </source>
</evidence>
<evidence type="ECO:0000256" key="1">
    <source>
        <dbReference type="ARBA" id="ARBA00022553"/>
    </source>
</evidence>
<dbReference type="GO" id="GO:0006355">
    <property type="term" value="P:regulation of DNA-templated transcription"/>
    <property type="evidence" value="ECO:0007669"/>
    <property type="project" value="InterPro"/>
</dbReference>
<dbReference type="InterPro" id="IPR039420">
    <property type="entry name" value="WalR-like"/>
</dbReference>
<keyword evidence="1 5" id="KW-0597">Phosphoprotein</keyword>
<dbReference type="SUPFAM" id="SSF46894">
    <property type="entry name" value="C-terminal effector domain of the bipartite response regulators"/>
    <property type="match status" value="1"/>
</dbReference>
<keyword evidence="9" id="KW-1185">Reference proteome</keyword>
<dbReference type="PROSITE" id="PS50043">
    <property type="entry name" value="HTH_LUXR_2"/>
    <property type="match status" value="1"/>
</dbReference>
<evidence type="ECO:0000313" key="9">
    <source>
        <dbReference type="Proteomes" id="UP000635606"/>
    </source>
</evidence>
<name>A0A8J3ZS55_9ACTN</name>
<feature type="domain" description="Response regulatory" evidence="7">
    <location>
        <begin position="6"/>
        <end position="122"/>
    </location>
</feature>
<dbReference type="Proteomes" id="UP000635606">
    <property type="component" value="Unassembled WGS sequence"/>
</dbReference>
<dbReference type="SMART" id="SM00448">
    <property type="entry name" value="REC"/>
    <property type="match status" value="1"/>
</dbReference>
<dbReference type="EMBL" id="BOPH01000035">
    <property type="protein sequence ID" value="GIJ68032.1"/>
    <property type="molecule type" value="Genomic_DNA"/>
</dbReference>
<dbReference type="InterPro" id="IPR058245">
    <property type="entry name" value="NreC/VraR/RcsB-like_REC"/>
</dbReference>
<protein>
    <submittedName>
        <fullName evidence="8">DNA-binding response regulator</fullName>
    </submittedName>
</protein>
<proteinExistence type="predicted"/>
<feature type="domain" description="HTH luxR-type" evidence="6">
    <location>
        <begin position="150"/>
        <end position="215"/>
    </location>
</feature>
<evidence type="ECO:0000313" key="8">
    <source>
        <dbReference type="EMBL" id="GIJ68032.1"/>
    </source>
</evidence>
<keyword evidence="4" id="KW-0804">Transcription</keyword>
<dbReference type="GO" id="GO:0000160">
    <property type="term" value="P:phosphorelay signal transduction system"/>
    <property type="evidence" value="ECO:0007669"/>
    <property type="project" value="InterPro"/>
</dbReference>
<evidence type="ECO:0000256" key="4">
    <source>
        <dbReference type="ARBA" id="ARBA00023163"/>
    </source>
</evidence>
<evidence type="ECO:0000256" key="5">
    <source>
        <dbReference type="PROSITE-ProRule" id="PRU00169"/>
    </source>
</evidence>
<dbReference type="RefSeq" id="WP_239160200.1">
    <property type="nucleotide sequence ID" value="NZ_BOPH01000035.1"/>
</dbReference>
<dbReference type="PANTHER" id="PTHR43214">
    <property type="entry name" value="TWO-COMPONENT RESPONSE REGULATOR"/>
    <property type="match status" value="1"/>
</dbReference>
<dbReference type="PANTHER" id="PTHR43214:SF24">
    <property type="entry name" value="TRANSCRIPTIONAL REGULATORY PROTEIN NARL-RELATED"/>
    <property type="match status" value="1"/>
</dbReference>
<reference evidence="8" key="1">
    <citation type="submission" date="2021-01" db="EMBL/GenBank/DDBJ databases">
        <title>Whole genome shotgun sequence of Virgisporangium ochraceum NBRC 16418.</title>
        <authorList>
            <person name="Komaki H."/>
            <person name="Tamura T."/>
        </authorList>
    </citation>
    <scope>NUCLEOTIDE SEQUENCE</scope>
    <source>
        <strain evidence="8">NBRC 16418</strain>
    </source>
</reference>
<dbReference type="CDD" id="cd17535">
    <property type="entry name" value="REC_NarL-like"/>
    <property type="match status" value="1"/>
</dbReference>
<organism evidence="8 9">
    <name type="scientific">Virgisporangium ochraceum</name>
    <dbReference type="NCBI Taxonomy" id="65505"/>
    <lineage>
        <taxon>Bacteria</taxon>
        <taxon>Bacillati</taxon>
        <taxon>Actinomycetota</taxon>
        <taxon>Actinomycetes</taxon>
        <taxon>Micromonosporales</taxon>
        <taxon>Micromonosporaceae</taxon>
        <taxon>Virgisporangium</taxon>
    </lineage>
</organism>
<dbReference type="PRINTS" id="PR00038">
    <property type="entry name" value="HTHLUXR"/>
</dbReference>
<dbReference type="InterPro" id="IPR011006">
    <property type="entry name" value="CheY-like_superfamily"/>
</dbReference>
<dbReference type="InterPro" id="IPR000792">
    <property type="entry name" value="Tscrpt_reg_LuxR_C"/>
</dbReference>
<dbReference type="PROSITE" id="PS50110">
    <property type="entry name" value="RESPONSE_REGULATORY"/>
    <property type="match status" value="1"/>
</dbReference>
<dbReference type="SUPFAM" id="SSF52172">
    <property type="entry name" value="CheY-like"/>
    <property type="match status" value="1"/>
</dbReference>